<protein>
    <submittedName>
        <fullName evidence="2">Uncharacterized protein</fullName>
    </submittedName>
</protein>
<feature type="region of interest" description="Disordered" evidence="1">
    <location>
        <begin position="221"/>
        <end position="258"/>
    </location>
</feature>
<feature type="compositionally biased region" description="Basic and acidic residues" evidence="1">
    <location>
        <begin position="37"/>
        <end position="54"/>
    </location>
</feature>
<feature type="compositionally biased region" description="Polar residues" evidence="1">
    <location>
        <begin position="223"/>
        <end position="232"/>
    </location>
</feature>
<dbReference type="EMBL" id="JBBNAG010000013">
    <property type="protein sequence ID" value="KAK9083496.1"/>
    <property type="molecule type" value="Genomic_DNA"/>
</dbReference>
<name>A0AAP0DYX2_9MAGN</name>
<sequence length="258" mass="28425">MARTKTTKVPKKCEQEKEKTAKIGEQVRRIAEMTSYRKEKELRRGTGARKKDFDLNDGAAATQPSDLAGQQLAILKLRGKMDKKVKKEMRKEVEVKEQVEVGDGEESEAEEVVEMRPSAKSRGKAKSNEAVELVSTALDVTEKEADEQVNKDLKANKAWLKGKWGGKPTSSLKGKEKKIVTPKRVRQAVDVIKAWNALPPRESDKASTVKMVDDALKLLTLFGSPTPSQPASKPTEGVSSSKRKTTPSTPSPSIKKGK</sequence>
<feature type="compositionally biased region" description="Low complexity" evidence="1">
    <location>
        <begin position="246"/>
        <end position="258"/>
    </location>
</feature>
<feature type="region of interest" description="Disordered" evidence="1">
    <location>
        <begin position="37"/>
        <end position="64"/>
    </location>
</feature>
<organism evidence="2 3">
    <name type="scientific">Stephania cephalantha</name>
    <dbReference type="NCBI Taxonomy" id="152367"/>
    <lineage>
        <taxon>Eukaryota</taxon>
        <taxon>Viridiplantae</taxon>
        <taxon>Streptophyta</taxon>
        <taxon>Embryophyta</taxon>
        <taxon>Tracheophyta</taxon>
        <taxon>Spermatophyta</taxon>
        <taxon>Magnoliopsida</taxon>
        <taxon>Ranunculales</taxon>
        <taxon>Menispermaceae</taxon>
        <taxon>Menispermoideae</taxon>
        <taxon>Cissampelideae</taxon>
        <taxon>Stephania</taxon>
    </lineage>
</organism>
<proteinExistence type="predicted"/>
<keyword evidence="3" id="KW-1185">Reference proteome</keyword>
<evidence type="ECO:0000313" key="3">
    <source>
        <dbReference type="Proteomes" id="UP001419268"/>
    </source>
</evidence>
<feature type="region of interest" description="Disordered" evidence="1">
    <location>
        <begin position="98"/>
        <end position="127"/>
    </location>
</feature>
<evidence type="ECO:0000256" key="1">
    <source>
        <dbReference type="SAM" id="MobiDB-lite"/>
    </source>
</evidence>
<reference evidence="2 3" key="1">
    <citation type="submission" date="2024-01" db="EMBL/GenBank/DDBJ databases">
        <title>Genome assemblies of Stephania.</title>
        <authorList>
            <person name="Yang L."/>
        </authorList>
    </citation>
    <scope>NUCLEOTIDE SEQUENCE [LARGE SCALE GENOMIC DNA]</scope>
    <source>
        <strain evidence="2">JXDWG</strain>
        <tissue evidence="2">Leaf</tissue>
    </source>
</reference>
<comment type="caution">
    <text evidence="2">The sequence shown here is derived from an EMBL/GenBank/DDBJ whole genome shotgun (WGS) entry which is preliminary data.</text>
</comment>
<feature type="compositionally biased region" description="Acidic residues" evidence="1">
    <location>
        <begin position="100"/>
        <end position="112"/>
    </location>
</feature>
<gene>
    <name evidence="2" type="ORF">Scep_029967</name>
</gene>
<dbReference type="AlphaFoldDB" id="A0AAP0DYX2"/>
<dbReference type="Proteomes" id="UP001419268">
    <property type="component" value="Unassembled WGS sequence"/>
</dbReference>
<evidence type="ECO:0000313" key="2">
    <source>
        <dbReference type="EMBL" id="KAK9083496.1"/>
    </source>
</evidence>
<accession>A0AAP0DYX2</accession>